<evidence type="ECO:0000313" key="1">
    <source>
        <dbReference type="EMBL" id="SVC54167.1"/>
    </source>
</evidence>
<sequence length="75" mass="8603">MSTFLCIDGLKLTQLKEIKDNRGSVLHMLRKDSEDFQGFGECYFSEILPDTIKAWKCNTRLTQLIAVPRGKIKLV</sequence>
<evidence type="ECO:0008006" key="2">
    <source>
        <dbReference type="Google" id="ProtNLM"/>
    </source>
</evidence>
<protein>
    <recommendedName>
        <fullName evidence="2">dTDP-4-dehydrorhamnose 3,5-epimerase</fullName>
    </recommendedName>
</protein>
<organism evidence="1">
    <name type="scientific">marine metagenome</name>
    <dbReference type="NCBI Taxonomy" id="408172"/>
    <lineage>
        <taxon>unclassified sequences</taxon>
        <taxon>metagenomes</taxon>
        <taxon>ecological metagenomes</taxon>
    </lineage>
</organism>
<name>A0A382N219_9ZZZZ</name>
<accession>A0A382N219</accession>
<dbReference type="InterPro" id="IPR014710">
    <property type="entry name" value="RmlC-like_jellyroll"/>
</dbReference>
<gene>
    <name evidence="1" type="ORF">METZ01_LOCUS307021</name>
</gene>
<dbReference type="InterPro" id="IPR011051">
    <property type="entry name" value="RmlC_Cupin_sf"/>
</dbReference>
<dbReference type="Gene3D" id="2.60.120.10">
    <property type="entry name" value="Jelly Rolls"/>
    <property type="match status" value="1"/>
</dbReference>
<dbReference type="SUPFAM" id="SSF51182">
    <property type="entry name" value="RmlC-like cupins"/>
    <property type="match status" value="1"/>
</dbReference>
<feature type="non-terminal residue" evidence="1">
    <location>
        <position position="75"/>
    </location>
</feature>
<dbReference type="AlphaFoldDB" id="A0A382N219"/>
<dbReference type="EMBL" id="UINC01096901">
    <property type="protein sequence ID" value="SVC54167.1"/>
    <property type="molecule type" value="Genomic_DNA"/>
</dbReference>
<reference evidence="1" key="1">
    <citation type="submission" date="2018-05" db="EMBL/GenBank/DDBJ databases">
        <authorList>
            <person name="Lanie J.A."/>
            <person name="Ng W.-L."/>
            <person name="Kazmierczak K.M."/>
            <person name="Andrzejewski T.M."/>
            <person name="Davidsen T.M."/>
            <person name="Wayne K.J."/>
            <person name="Tettelin H."/>
            <person name="Glass J.I."/>
            <person name="Rusch D."/>
            <person name="Podicherti R."/>
            <person name="Tsui H.-C.T."/>
            <person name="Winkler M.E."/>
        </authorList>
    </citation>
    <scope>NUCLEOTIDE SEQUENCE</scope>
</reference>
<proteinExistence type="predicted"/>